<keyword evidence="2" id="KW-0479">Metal-binding</keyword>
<dbReference type="InterPro" id="IPR044246">
    <property type="entry name" value="ZFP3-like"/>
</dbReference>
<evidence type="ECO:0000256" key="4">
    <source>
        <dbReference type="ARBA" id="ARBA00022833"/>
    </source>
</evidence>
<gene>
    <name evidence="9" type="ORF">SASPL_147380</name>
</gene>
<name>A0A8X8WEC5_SALSN</name>
<dbReference type="GO" id="GO:0009788">
    <property type="term" value="P:negative regulation of abscisic acid-activated signaling pathway"/>
    <property type="evidence" value="ECO:0007669"/>
    <property type="project" value="InterPro"/>
</dbReference>
<dbReference type="PANTHER" id="PTHR47287:SF9">
    <property type="entry name" value="ZINC FINGER PROTEIN 4-LIKE"/>
    <property type="match status" value="1"/>
</dbReference>
<reference evidence="9" key="2">
    <citation type="submission" date="2020-08" db="EMBL/GenBank/DDBJ databases">
        <title>Plant Genome Project.</title>
        <authorList>
            <person name="Zhang R.-G."/>
        </authorList>
    </citation>
    <scope>NUCLEOTIDE SEQUENCE</scope>
    <source>
        <strain evidence="9">Huo1</strain>
        <tissue evidence="9">Leaf</tissue>
    </source>
</reference>
<feature type="region of interest" description="Disordered" evidence="7">
    <location>
        <begin position="95"/>
        <end position="117"/>
    </location>
</feature>
<protein>
    <recommendedName>
        <fullName evidence="8">C2H2-type domain-containing protein</fullName>
    </recommendedName>
</protein>
<evidence type="ECO:0000256" key="1">
    <source>
        <dbReference type="ARBA" id="ARBA00004123"/>
    </source>
</evidence>
<evidence type="ECO:0000256" key="2">
    <source>
        <dbReference type="ARBA" id="ARBA00022723"/>
    </source>
</evidence>
<comment type="caution">
    <text evidence="9">The sequence shown here is derived from an EMBL/GenBank/DDBJ whole genome shotgun (WGS) entry which is preliminary data.</text>
</comment>
<dbReference type="Proteomes" id="UP000298416">
    <property type="component" value="Unassembled WGS sequence"/>
</dbReference>
<organism evidence="9">
    <name type="scientific">Salvia splendens</name>
    <name type="common">Scarlet sage</name>
    <dbReference type="NCBI Taxonomy" id="180675"/>
    <lineage>
        <taxon>Eukaryota</taxon>
        <taxon>Viridiplantae</taxon>
        <taxon>Streptophyta</taxon>
        <taxon>Embryophyta</taxon>
        <taxon>Tracheophyta</taxon>
        <taxon>Spermatophyta</taxon>
        <taxon>Magnoliopsida</taxon>
        <taxon>eudicotyledons</taxon>
        <taxon>Gunneridae</taxon>
        <taxon>Pentapetalae</taxon>
        <taxon>asterids</taxon>
        <taxon>lamiids</taxon>
        <taxon>Lamiales</taxon>
        <taxon>Lamiaceae</taxon>
        <taxon>Nepetoideae</taxon>
        <taxon>Mentheae</taxon>
        <taxon>Salviinae</taxon>
        <taxon>Salvia</taxon>
        <taxon>Salvia subgen. Calosphace</taxon>
        <taxon>core Calosphace</taxon>
    </lineage>
</organism>
<evidence type="ECO:0000259" key="8">
    <source>
        <dbReference type="PROSITE" id="PS50157"/>
    </source>
</evidence>
<evidence type="ECO:0000256" key="6">
    <source>
        <dbReference type="PROSITE-ProRule" id="PRU00042"/>
    </source>
</evidence>
<keyword evidence="10" id="KW-1185">Reference proteome</keyword>
<feature type="region of interest" description="Disordered" evidence="7">
    <location>
        <begin position="1"/>
        <end position="26"/>
    </location>
</feature>
<dbReference type="PROSITE" id="PS00028">
    <property type="entry name" value="ZINC_FINGER_C2H2_1"/>
    <property type="match status" value="1"/>
</dbReference>
<sequence>METVEPSYRSEAYDVSVTSDKPPTSLTRSSTLDATMCMLNAPCGVVGLRLTGVDEILKYLNNRESNEEGSPQQSSPLELKTLACNYCRRKFSTLKAPGGHQNAHKQERAQGKHHRDMVEMTSGGPPPPCGYPYYPYPNNRTLLGVRSKSMIQKPYSYHKMGENLGGFLSLGGYHNPIIIDDGETKEGESCGDQWLGLGVGDGGGDQHDASGIDLELKL</sequence>
<dbReference type="PANTHER" id="PTHR47287">
    <property type="entry name" value="C2H2 AND C2HC ZINC FINGERS SUPERFAMILY PROTEIN"/>
    <property type="match status" value="1"/>
</dbReference>
<keyword evidence="3 6" id="KW-0863">Zinc-finger</keyword>
<dbReference type="GO" id="GO:0008270">
    <property type="term" value="F:zinc ion binding"/>
    <property type="evidence" value="ECO:0007669"/>
    <property type="project" value="UniProtKB-KW"/>
</dbReference>
<dbReference type="AlphaFoldDB" id="A0A8X8WEC5"/>
<proteinExistence type="predicted"/>
<evidence type="ECO:0000256" key="3">
    <source>
        <dbReference type="ARBA" id="ARBA00022771"/>
    </source>
</evidence>
<evidence type="ECO:0000313" key="9">
    <source>
        <dbReference type="EMBL" id="KAG6393145.1"/>
    </source>
</evidence>
<dbReference type="GO" id="GO:0005634">
    <property type="term" value="C:nucleus"/>
    <property type="evidence" value="ECO:0007669"/>
    <property type="project" value="UniProtKB-SubCell"/>
</dbReference>
<dbReference type="PROSITE" id="PS50157">
    <property type="entry name" value="ZINC_FINGER_C2H2_2"/>
    <property type="match status" value="1"/>
</dbReference>
<feature type="domain" description="C2H2-type" evidence="8">
    <location>
        <begin position="82"/>
        <end position="109"/>
    </location>
</feature>
<keyword evidence="5" id="KW-0539">Nucleus</keyword>
<evidence type="ECO:0000256" key="5">
    <source>
        <dbReference type="ARBA" id="ARBA00023242"/>
    </source>
</evidence>
<keyword evidence="4" id="KW-0862">Zinc</keyword>
<reference evidence="9" key="1">
    <citation type="submission" date="2018-01" db="EMBL/GenBank/DDBJ databases">
        <authorList>
            <person name="Mao J.F."/>
        </authorList>
    </citation>
    <scope>NUCLEOTIDE SEQUENCE</scope>
    <source>
        <strain evidence="9">Huo1</strain>
        <tissue evidence="9">Leaf</tissue>
    </source>
</reference>
<dbReference type="InterPro" id="IPR013087">
    <property type="entry name" value="Znf_C2H2_type"/>
</dbReference>
<evidence type="ECO:0000256" key="7">
    <source>
        <dbReference type="SAM" id="MobiDB-lite"/>
    </source>
</evidence>
<feature type="compositionally biased region" description="Polar residues" evidence="7">
    <location>
        <begin position="16"/>
        <end position="26"/>
    </location>
</feature>
<comment type="subcellular location">
    <subcellularLocation>
        <location evidence="1">Nucleus</location>
    </subcellularLocation>
</comment>
<evidence type="ECO:0000313" key="10">
    <source>
        <dbReference type="Proteomes" id="UP000298416"/>
    </source>
</evidence>
<dbReference type="EMBL" id="PNBA02000018">
    <property type="protein sequence ID" value="KAG6393145.1"/>
    <property type="molecule type" value="Genomic_DNA"/>
</dbReference>
<accession>A0A8X8WEC5</accession>